<dbReference type="InterPro" id="IPR016024">
    <property type="entry name" value="ARM-type_fold"/>
</dbReference>
<dbReference type="InterPro" id="IPR004155">
    <property type="entry name" value="PBS_lyase_HEAT"/>
</dbReference>
<proteinExistence type="predicted"/>
<evidence type="ECO:0000256" key="1">
    <source>
        <dbReference type="SAM" id="MobiDB-lite"/>
    </source>
</evidence>
<evidence type="ECO:0000313" key="4">
    <source>
        <dbReference type="Proteomes" id="UP001058682"/>
    </source>
</evidence>
<evidence type="ECO:0000256" key="2">
    <source>
        <dbReference type="SAM" id="SignalP"/>
    </source>
</evidence>
<dbReference type="EMBL" id="CP038804">
    <property type="protein sequence ID" value="UTY32654.1"/>
    <property type="molecule type" value="Genomic_DNA"/>
</dbReference>
<reference evidence="3" key="1">
    <citation type="submission" date="2019-04" db="EMBL/GenBank/DDBJ databases">
        <title>Whole genome sequencing of oral phylogroup 2 treponemes.</title>
        <authorList>
            <person name="Chan Y."/>
            <person name="Zeng H.H."/>
            <person name="Yu X.L."/>
            <person name="Leung W.K."/>
            <person name="Watt R.M."/>
        </authorList>
    </citation>
    <scope>NUCLEOTIDE SEQUENCE</scope>
    <source>
        <strain evidence="3">OMZ 835</strain>
    </source>
</reference>
<dbReference type="InterPro" id="IPR011989">
    <property type="entry name" value="ARM-like"/>
</dbReference>
<dbReference type="Gene3D" id="1.25.10.10">
    <property type="entry name" value="Leucine-rich Repeat Variant"/>
    <property type="match status" value="1"/>
</dbReference>
<dbReference type="Proteomes" id="UP001058682">
    <property type="component" value="Chromosome"/>
</dbReference>
<gene>
    <name evidence="3" type="ORF">E4N74_00460</name>
</gene>
<feature type="signal peptide" evidence="2">
    <location>
        <begin position="1"/>
        <end position="28"/>
    </location>
</feature>
<sequence length="496" mass="55718">MKNLKKELNFFLKSVLLSLFVFSLTVQLASQETAQAPSENQAAKADEKKKKEVSEFEEKRDTILYGIGDDILELIKKLKADEDDRFDTDLQKIFAETKIPAIREALFAYFAEKKNDCLKTDALIILENKEDAPQETVRSAISYISELKIYEGIEALRKILKDEEDEYRDICISAIGKIGKPEDAVFLTELFDSESSDDEKKSLIIKQNIMFALEELHTPEIWDFLIRVVEDSDENSIIRGSAASALGKIGDERAVPVLSELFENKDPVLRTAAIKGIAGFKVPEAKNILMQAFKDSYYKVRLQAVQSAKEEKAEDAVPFILYRAKKDPENVVKLTAVEALSHFNNAEANEWLIDSFNEERTGLSLRLKIAENLLKNNFDVIFEDVKTASLKAISDKKQNKFSAEIGKVISKVENKGTAPIAEAYLNHNDPAFKSIGLDMFKRNKYPELIPLVSLIAEDEKNGALSRRAKDLLQTGSTQSKTDDKVPESQAGQTGTK</sequence>
<organism evidence="3 4">
    <name type="scientific">Treponema putidum</name>
    <dbReference type="NCBI Taxonomy" id="221027"/>
    <lineage>
        <taxon>Bacteria</taxon>
        <taxon>Pseudomonadati</taxon>
        <taxon>Spirochaetota</taxon>
        <taxon>Spirochaetia</taxon>
        <taxon>Spirochaetales</taxon>
        <taxon>Treponemataceae</taxon>
        <taxon>Treponema</taxon>
    </lineage>
</organism>
<dbReference type="GO" id="GO:0016491">
    <property type="term" value="F:oxidoreductase activity"/>
    <property type="evidence" value="ECO:0007669"/>
    <property type="project" value="TreeGrafter"/>
</dbReference>
<dbReference type="Pfam" id="PF13646">
    <property type="entry name" value="HEAT_2"/>
    <property type="match status" value="3"/>
</dbReference>
<protein>
    <submittedName>
        <fullName evidence="3">HEAT repeat domain-containing protein</fullName>
    </submittedName>
</protein>
<dbReference type="RefSeq" id="WP_255818255.1">
    <property type="nucleotide sequence ID" value="NZ_CP038803.1"/>
</dbReference>
<accession>A0AAE9MQM7</accession>
<dbReference type="AlphaFoldDB" id="A0AAE9MQM7"/>
<dbReference type="SMART" id="SM00567">
    <property type="entry name" value="EZ_HEAT"/>
    <property type="match status" value="4"/>
</dbReference>
<dbReference type="PANTHER" id="PTHR12697">
    <property type="entry name" value="PBS LYASE HEAT-LIKE PROTEIN"/>
    <property type="match status" value="1"/>
</dbReference>
<evidence type="ECO:0000313" key="3">
    <source>
        <dbReference type="EMBL" id="UTY32654.1"/>
    </source>
</evidence>
<feature type="chain" id="PRO_5042117862" evidence="2">
    <location>
        <begin position="29"/>
        <end position="496"/>
    </location>
</feature>
<name>A0AAE9MQM7_9SPIR</name>
<keyword evidence="2" id="KW-0732">Signal</keyword>
<dbReference type="SUPFAM" id="SSF48371">
    <property type="entry name" value="ARM repeat"/>
    <property type="match status" value="1"/>
</dbReference>
<dbReference type="PANTHER" id="PTHR12697:SF5">
    <property type="entry name" value="DEOXYHYPUSINE HYDROXYLASE"/>
    <property type="match status" value="1"/>
</dbReference>
<feature type="region of interest" description="Disordered" evidence="1">
    <location>
        <begin position="466"/>
        <end position="496"/>
    </location>
</feature>